<evidence type="ECO:0000259" key="1">
    <source>
        <dbReference type="Pfam" id="PF00425"/>
    </source>
</evidence>
<dbReference type="Proteomes" id="UP000294752">
    <property type="component" value="Unassembled WGS sequence"/>
</dbReference>
<proteinExistence type="predicted"/>
<organism evidence="2 3">
    <name type="scientific">Sphingobacterium paludis</name>
    <dbReference type="NCBI Taxonomy" id="1476465"/>
    <lineage>
        <taxon>Bacteria</taxon>
        <taxon>Pseudomonadati</taxon>
        <taxon>Bacteroidota</taxon>
        <taxon>Sphingobacteriia</taxon>
        <taxon>Sphingobacteriales</taxon>
        <taxon>Sphingobacteriaceae</taxon>
        <taxon>Sphingobacterium</taxon>
    </lineage>
</organism>
<dbReference type="PANTHER" id="PTHR11236:SF18">
    <property type="entry name" value="AMINODEOXYCHORISMATE SYNTHASE"/>
    <property type="match status" value="1"/>
</dbReference>
<dbReference type="InterPro" id="IPR005801">
    <property type="entry name" value="ADC_synthase"/>
</dbReference>
<evidence type="ECO:0000313" key="3">
    <source>
        <dbReference type="Proteomes" id="UP000294752"/>
    </source>
</evidence>
<dbReference type="InterPro" id="IPR015890">
    <property type="entry name" value="Chorismate_C"/>
</dbReference>
<dbReference type="PANTHER" id="PTHR11236">
    <property type="entry name" value="AMINOBENZOATE/ANTHRANILATE SYNTHASE"/>
    <property type="match status" value="1"/>
</dbReference>
<dbReference type="OrthoDB" id="9803598at2"/>
<dbReference type="EMBL" id="SNZV01000005">
    <property type="protein sequence ID" value="TDS12888.1"/>
    <property type="molecule type" value="Genomic_DNA"/>
</dbReference>
<dbReference type="GO" id="GO:0005737">
    <property type="term" value="C:cytoplasm"/>
    <property type="evidence" value="ECO:0007669"/>
    <property type="project" value="TreeGrafter"/>
</dbReference>
<protein>
    <submittedName>
        <fullName evidence="2">Para-aminobenzoate synthetase component 1</fullName>
    </submittedName>
</protein>
<dbReference type="Pfam" id="PF00425">
    <property type="entry name" value="Chorismate_bind"/>
    <property type="match status" value="1"/>
</dbReference>
<dbReference type="SUPFAM" id="SSF56322">
    <property type="entry name" value="ADC synthase"/>
    <property type="match status" value="1"/>
</dbReference>
<dbReference type="AlphaFoldDB" id="A0A4V3E1G4"/>
<comment type="caution">
    <text evidence="2">The sequence shown here is derived from an EMBL/GenBank/DDBJ whole genome shotgun (WGS) entry which is preliminary data.</text>
</comment>
<dbReference type="GO" id="GO:0008153">
    <property type="term" value="P:4-aminobenzoate biosynthetic process"/>
    <property type="evidence" value="ECO:0007669"/>
    <property type="project" value="TreeGrafter"/>
</dbReference>
<evidence type="ECO:0000313" key="2">
    <source>
        <dbReference type="EMBL" id="TDS12888.1"/>
    </source>
</evidence>
<gene>
    <name evidence="2" type="ORF">B0I21_10519</name>
</gene>
<accession>A0A4V3E1G4</accession>
<feature type="domain" description="Chorismate-utilising enzyme C-terminal" evidence="1">
    <location>
        <begin position="162"/>
        <end position="418"/>
    </location>
</feature>
<keyword evidence="3" id="KW-1185">Reference proteome</keyword>
<sequence length="432" mass="48531">MAKAIFDIDNTVFEDQALRWAQQFNELCFLQSNEYADPYSKVKAVLSVNATESFRSDDGQDAFTKLEHFRTRHPHTWMPGFLSYDLKNDTESLAIAGRIDDLHFPEAYFFVPSIHLRFFAGQVEIQAEQPDQVFRQIQAIAIEPLRSSSRSNPIHVQMRFSKSAYVDAFEHLQEHIQRGDIYEVNLCQEFYATATELDPLALYQTLNRVSPTPFSCFFKVGEKYIVSASPERFLAKRGDTLISQPIKGTAARGDTEEKDQALKDALLQNPKEIAENIMIVDLVRNDLTRSALAGSVDASRRLELHSFKQVHQLISTITCTKDPHISDVQAIKNTFPAGSMTGAPKIKAMELCEKYEGSKRGIYSGAVGYFAEDGDFDFNVVIRSVLYNKENGYLSFHTGGAITLDAQADKEYAECILKASAIVEALSETADV</sequence>
<dbReference type="GO" id="GO:0046820">
    <property type="term" value="F:4-amino-4-deoxychorismate synthase activity"/>
    <property type="evidence" value="ECO:0007669"/>
    <property type="project" value="TreeGrafter"/>
</dbReference>
<dbReference type="GO" id="GO:0000162">
    <property type="term" value="P:L-tryptophan biosynthetic process"/>
    <property type="evidence" value="ECO:0007669"/>
    <property type="project" value="TreeGrafter"/>
</dbReference>
<dbReference type="RefSeq" id="WP_133640413.1">
    <property type="nucleotide sequence ID" value="NZ_SNZV01000005.1"/>
</dbReference>
<dbReference type="InterPro" id="IPR019999">
    <property type="entry name" value="Anth_synth_I-like"/>
</dbReference>
<name>A0A4V3E1G4_9SPHI</name>
<dbReference type="Gene3D" id="3.60.120.10">
    <property type="entry name" value="Anthranilate synthase"/>
    <property type="match status" value="1"/>
</dbReference>
<dbReference type="PRINTS" id="PR00095">
    <property type="entry name" value="ANTSNTHASEI"/>
</dbReference>
<reference evidence="2 3" key="1">
    <citation type="submission" date="2019-03" db="EMBL/GenBank/DDBJ databases">
        <title>Genomic Encyclopedia of Type Strains, Phase III (KMG-III): the genomes of soil and plant-associated and newly described type strains.</title>
        <authorList>
            <person name="Whitman W."/>
        </authorList>
    </citation>
    <scope>NUCLEOTIDE SEQUENCE [LARGE SCALE GENOMIC DNA]</scope>
    <source>
        <strain evidence="2 3">CGMCC 1.12801</strain>
    </source>
</reference>